<sequence length="89" mass="10519">MCVSNQNPLSSRYQMSSLGYLIFRNQDHLLNQRIQCFQTHQMNRWDFVCKDQPCNYLLKPTVHSLVGQMDHQNQSGPSPLQRYQSFDLL</sequence>
<name>A0A0F7L5X4_9VIRU</name>
<protein>
    <submittedName>
        <fullName evidence="1">Uncharacterized protein</fullName>
    </submittedName>
</protein>
<reference evidence="1" key="2">
    <citation type="submission" date="2015-03" db="EMBL/GenBank/DDBJ databases">
        <authorList>
            <person name="Chow C.-E.T."/>
            <person name="Winget D.M."/>
            <person name="White R.A.III."/>
            <person name="Hallam S.J."/>
            <person name="Suttle C.A."/>
        </authorList>
    </citation>
    <scope>NUCLEOTIDE SEQUENCE</scope>
    <source>
        <strain evidence="1">Oxic1_5</strain>
    </source>
</reference>
<accession>A0A0F7L5X4</accession>
<dbReference type="EMBL" id="KR029600">
    <property type="protein sequence ID" value="AKH47929.1"/>
    <property type="molecule type" value="Genomic_DNA"/>
</dbReference>
<evidence type="ECO:0000313" key="1">
    <source>
        <dbReference type="EMBL" id="AKH47929.1"/>
    </source>
</evidence>
<organism evidence="1">
    <name type="scientific">uncultured marine virus</name>
    <dbReference type="NCBI Taxonomy" id="186617"/>
    <lineage>
        <taxon>Viruses</taxon>
        <taxon>environmental samples</taxon>
    </lineage>
</organism>
<proteinExistence type="predicted"/>
<reference evidence="1" key="1">
    <citation type="journal article" date="2015" name="Front. Microbiol.">
        <title>Combining genomic sequencing methods to explore viral diversity and reveal potential virus-host interactions.</title>
        <authorList>
            <person name="Chow C.E."/>
            <person name="Winget D.M."/>
            <person name="White R.A.III."/>
            <person name="Hallam S.J."/>
            <person name="Suttle C.A."/>
        </authorList>
    </citation>
    <scope>NUCLEOTIDE SEQUENCE</scope>
    <source>
        <strain evidence="1">Oxic1_5</strain>
    </source>
</reference>